<keyword evidence="3" id="KW-1185">Reference proteome</keyword>
<dbReference type="EMBL" id="JAHMHR010000001">
    <property type="protein sequence ID" value="KAK1701400.1"/>
    <property type="molecule type" value="Genomic_DNA"/>
</dbReference>
<gene>
    <name evidence="2" type="ORF">BDP55DRAFT_19576</name>
</gene>
<accession>A0AAJ0F0N4</accession>
<organism evidence="2 3">
    <name type="scientific">Colletotrichum godetiae</name>
    <dbReference type="NCBI Taxonomy" id="1209918"/>
    <lineage>
        <taxon>Eukaryota</taxon>
        <taxon>Fungi</taxon>
        <taxon>Dikarya</taxon>
        <taxon>Ascomycota</taxon>
        <taxon>Pezizomycotina</taxon>
        <taxon>Sordariomycetes</taxon>
        <taxon>Hypocreomycetidae</taxon>
        <taxon>Glomerellales</taxon>
        <taxon>Glomerellaceae</taxon>
        <taxon>Colletotrichum</taxon>
        <taxon>Colletotrichum acutatum species complex</taxon>
    </lineage>
</organism>
<comment type="caution">
    <text evidence="2">The sequence shown here is derived from an EMBL/GenBank/DDBJ whole genome shotgun (WGS) entry which is preliminary data.</text>
</comment>
<evidence type="ECO:0000313" key="2">
    <source>
        <dbReference type="EMBL" id="KAK1701400.1"/>
    </source>
</evidence>
<evidence type="ECO:0000256" key="1">
    <source>
        <dbReference type="SAM" id="MobiDB-lite"/>
    </source>
</evidence>
<feature type="region of interest" description="Disordered" evidence="1">
    <location>
        <begin position="1"/>
        <end position="21"/>
    </location>
</feature>
<name>A0AAJ0F0N4_9PEZI</name>
<sequence length="216" mass="23862">MCPGRGTLQSDYHHANPVPKTDNYERNYAVRVTVAQYPAFLGQGRMERDASSDVINNKTKQVEMQSSQLEEPRTWIPRRPSLNVSILWETQQAVEVRNTTLESTIDRALRAVGTTSSRDPNHRGAVLAPSHWPLASFSTPIGRGCPLLSKRVLSKCSKTPSANATGTPSGPSRWITDFPCPPMSSAMLTCISTLPTLVEITLLLWSLECLHSSNFL</sequence>
<dbReference type="GeneID" id="85450437"/>
<dbReference type="Proteomes" id="UP001224890">
    <property type="component" value="Unassembled WGS sequence"/>
</dbReference>
<evidence type="ECO:0000313" key="3">
    <source>
        <dbReference type="Proteomes" id="UP001224890"/>
    </source>
</evidence>
<reference evidence="2" key="1">
    <citation type="submission" date="2021-06" db="EMBL/GenBank/DDBJ databases">
        <title>Comparative genomics, transcriptomics and evolutionary studies reveal genomic signatures of adaptation to plant cell wall in hemibiotrophic fungi.</title>
        <authorList>
            <consortium name="DOE Joint Genome Institute"/>
            <person name="Baroncelli R."/>
            <person name="Diaz J.F."/>
            <person name="Benocci T."/>
            <person name="Peng M."/>
            <person name="Battaglia E."/>
            <person name="Haridas S."/>
            <person name="Andreopoulos W."/>
            <person name="Labutti K."/>
            <person name="Pangilinan J."/>
            <person name="Floch G.L."/>
            <person name="Makela M.R."/>
            <person name="Henrissat B."/>
            <person name="Grigoriev I.V."/>
            <person name="Crouch J.A."/>
            <person name="De Vries R.P."/>
            <person name="Sukno S.A."/>
            <person name="Thon M.R."/>
        </authorList>
    </citation>
    <scope>NUCLEOTIDE SEQUENCE</scope>
    <source>
        <strain evidence="2">CBS 193.32</strain>
    </source>
</reference>
<dbReference type="AlphaFoldDB" id="A0AAJ0F0N4"/>
<protein>
    <submittedName>
        <fullName evidence="2">Uncharacterized protein</fullName>
    </submittedName>
</protein>
<proteinExistence type="predicted"/>
<dbReference type="RefSeq" id="XP_060437155.1">
    <property type="nucleotide sequence ID" value="XM_060565911.1"/>
</dbReference>